<dbReference type="EMBL" id="SHKL01000001">
    <property type="protein sequence ID" value="RZT87317.1"/>
    <property type="molecule type" value="Genomic_DNA"/>
</dbReference>
<dbReference type="PANTHER" id="PTHR21496:SF23">
    <property type="entry name" value="3-PHENYLPROPIONATE_CINNAMIC ACID DIOXYGENASE FERREDOXIN SUBUNIT"/>
    <property type="match status" value="1"/>
</dbReference>
<dbReference type="RefSeq" id="WP_130291485.1">
    <property type="nucleotide sequence ID" value="NZ_SHKL01000001.1"/>
</dbReference>
<keyword evidence="3" id="KW-0408">Iron</keyword>
<keyword evidence="2" id="KW-0479">Metal-binding</keyword>
<accession>A0A4Q7UYV3</accession>
<evidence type="ECO:0000256" key="1">
    <source>
        <dbReference type="ARBA" id="ARBA00022714"/>
    </source>
</evidence>
<keyword evidence="7" id="KW-1185">Reference proteome</keyword>
<protein>
    <submittedName>
        <fullName evidence="6">Nitrite reductase/ring-hydroxylating ferredoxin subunit</fullName>
    </submittedName>
</protein>
<dbReference type="OrthoDB" id="9795104at2"/>
<keyword evidence="1" id="KW-0001">2Fe-2S</keyword>
<organism evidence="6 7">
    <name type="scientific">Pseudonocardia sediminis</name>
    <dbReference type="NCBI Taxonomy" id="1397368"/>
    <lineage>
        <taxon>Bacteria</taxon>
        <taxon>Bacillati</taxon>
        <taxon>Actinomycetota</taxon>
        <taxon>Actinomycetes</taxon>
        <taxon>Pseudonocardiales</taxon>
        <taxon>Pseudonocardiaceae</taxon>
        <taxon>Pseudonocardia</taxon>
    </lineage>
</organism>
<dbReference type="GO" id="GO:0046872">
    <property type="term" value="F:metal ion binding"/>
    <property type="evidence" value="ECO:0007669"/>
    <property type="project" value="UniProtKB-KW"/>
</dbReference>
<evidence type="ECO:0000313" key="6">
    <source>
        <dbReference type="EMBL" id="RZT87317.1"/>
    </source>
</evidence>
<dbReference type="GO" id="GO:0016705">
    <property type="term" value="F:oxidoreductase activity, acting on paired donors, with incorporation or reduction of molecular oxygen"/>
    <property type="evidence" value="ECO:0007669"/>
    <property type="project" value="UniProtKB-ARBA"/>
</dbReference>
<dbReference type="GO" id="GO:0051537">
    <property type="term" value="F:2 iron, 2 sulfur cluster binding"/>
    <property type="evidence" value="ECO:0007669"/>
    <property type="project" value="UniProtKB-KW"/>
</dbReference>
<proteinExistence type="predicted"/>
<sequence length="123" mass="13427">MSGPPGSRGVVVAAADEIPVGGRKIVEVDGRSIGVFHLPDGYVALRTTCPHESAPLCEGILTGAITSPGPGRYHYDRRGEILRCPWHRWEFDVRNGRSWTDPDRVRVRSYPVTTDGGPVVVHV</sequence>
<dbReference type="AlphaFoldDB" id="A0A4Q7UYV3"/>
<dbReference type="Gene3D" id="2.102.10.10">
    <property type="entry name" value="Rieske [2Fe-2S] iron-sulphur domain"/>
    <property type="match status" value="1"/>
</dbReference>
<evidence type="ECO:0000259" key="5">
    <source>
        <dbReference type="PROSITE" id="PS51296"/>
    </source>
</evidence>
<comment type="caution">
    <text evidence="6">The sequence shown here is derived from an EMBL/GenBank/DDBJ whole genome shotgun (WGS) entry which is preliminary data.</text>
</comment>
<reference evidence="6 7" key="1">
    <citation type="submission" date="2019-02" db="EMBL/GenBank/DDBJ databases">
        <title>Sequencing the genomes of 1000 actinobacteria strains.</title>
        <authorList>
            <person name="Klenk H.-P."/>
        </authorList>
    </citation>
    <scope>NUCLEOTIDE SEQUENCE [LARGE SCALE GENOMIC DNA]</scope>
    <source>
        <strain evidence="6 7">DSM 45779</strain>
    </source>
</reference>
<dbReference type="PROSITE" id="PS51296">
    <property type="entry name" value="RIESKE"/>
    <property type="match status" value="1"/>
</dbReference>
<gene>
    <name evidence="6" type="ORF">EV383_4230</name>
</gene>
<evidence type="ECO:0000256" key="3">
    <source>
        <dbReference type="ARBA" id="ARBA00023004"/>
    </source>
</evidence>
<evidence type="ECO:0000313" key="7">
    <source>
        <dbReference type="Proteomes" id="UP000291591"/>
    </source>
</evidence>
<dbReference type="InterPro" id="IPR017941">
    <property type="entry name" value="Rieske_2Fe-2S"/>
</dbReference>
<keyword evidence="4" id="KW-0411">Iron-sulfur</keyword>
<evidence type="ECO:0000256" key="4">
    <source>
        <dbReference type="ARBA" id="ARBA00023014"/>
    </source>
</evidence>
<dbReference type="Proteomes" id="UP000291591">
    <property type="component" value="Unassembled WGS sequence"/>
</dbReference>
<feature type="domain" description="Rieske" evidence="5">
    <location>
        <begin position="10"/>
        <end position="121"/>
    </location>
</feature>
<dbReference type="GO" id="GO:0004497">
    <property type="term" value="F:monooxygenase activity"/>
    <property type="evidence" value="ECO:0007669"/>
    <property type="project" value="UniProtKB-ARBA"/>
</dbReference>
<name>A0A4Q7UYV3_PSEST</name>
<dbReference type="SUPFAM" id="SSF50022">
    <property type="entry name" value="ISP domain"/>
    <property type="match status" value="1"/>
</dbReference>
<dbReference type="Pfam" id="PF00355">
    <property type="entry name" value="Rieske"/>
    <property type="match status" value="1"/>
</dbReference>
<evidence type="ECO:0000256" key="2">
    <source>
        <dbReference type="ARBA" id="ARBA00022723"/>
    </source>
</evidence>
<dbReference type="PANTHER" id="PTHR21496">
    <property type="entry name" value="FERREDOXIN-RELATED"/>
    <property type="match status" value="1"/>
</dbReference>
<dbReference type="InterPro" id="IPR036922">
    <property type="entry name" value="Rieske_2Fe-2S_sf"/>
</dbReference>